<evidence type="ECO:0000313" key="4">
    <source>
        <dbReference type="Proteomes" id="UP001212841"/>
    </source>
</evidence>
<dbReference type="InterPro" id="IPR041694">
    <property type="entry name" value="ADH_N_2"/>
</dbReference>
<keyword evidence="4" id="KW-1185">Reference proteome</keyword>
<accession>A0AAD5SHI9</accession>
<dbReference type="Pfam" id="PF16884">
    <property type="entry name" value="ADH_N_2"/>
    <property type="match status" value="1"/>
</dbReference>
<dbReference type="Pfam" id="PF00107">
    <property type="entry name" value="ADH_zinc_N"/>
    <property type="match status" value="1"/>
</dbReference>
<dbReference type="CDD" id="cd05288">
    <property type="entry name" value="PGDH"/>
    <property type="match status" value="1"/>
</dbReference>
<dbReference type="PANTHER" id="PTHR43205">
    <property type="entry name" value="PROSTAGLANDIN REDUCTASE"/>
    <property type="match status" value="1"/>
</dbReference>
<dbReference type="FunFam" id="3.40.50.720:FF:000121">
    <property type="entry name" value="Prostaglandin reductase 2"/>
    <property type="match status" value="1"/>
</dbReference>
<dbReference type="SUPFAM" id="SSF50129">
    <property type="entry name" value="GroES-like"/>
    <property type="match status" value="1"/>
</dbReference>
<evidence type="ECO:0000313" key="3">
    <source>
        <dbReference type="EMBL" id="KAJ3049909.1"/>
    </source>
</evidence>
<dbReference type="SMART" id="SM00829">
    <property type="entry name" value="PKS_ER"/>
    <property type="match status" value="1"/>
</dbReference>
<reference evidence="3" key="1">
    <citation type="submission" date="2020-05" db="EMBL/GenBank/DDBJ databases">
        <title>Phylogenomic resolution of chytrid fungi.</title>
        <authorList>
            <person name="Stajich J.E."/>
            <person name="Amses K."/>
            <person name="Simmons R."/>
            <person name="Seto K."/>
            <person name="Myers J."/>
            <person name="Bonds A."/>
            <person name="Quandt C.A."/>
            <person name="Barry K."/>
            <person name="Liu P."/>
            <person name="Grigoriev I."/>
            <person name="Longcore J.E."/>
            <person name="James T.Y."/>
        </authorList>
    </citation>
    <scope>NUCLEOTIDE SEQUENCE</scope>
    <source>
        <strain evidence="3">JEL0318</strain>
    </source>
</reference>
<evidence type="ECO:0000259" key="2">
    <source>
        <dbReference type="SMART" id="SM00829"/>
    </source>
</evidence>
<evidence type="ECO:0000256" key="1">
    <source>
        <dbReference type="ARBA" id="ARBA00023002"/>
    </source>
</evidence>
<proteinExistence type="predicted"/>
<sequence>MTTTNTRVLFKEAPEGWVETKHMEVSKVDFNPDTVQLDVGDVVLKVLYLSLDPYMRGRMRVGGKSYSEPFKLGEVLHAGGVAEVYRVGGSAAKFQKGDIVQGMVGWEQWTVARKGQLDGFQKVEVVEGVPLSYYLGVLGMPGMTAYMGLLKICQPKAGETVYVSGAAGAVGLVVGQIAKILGCRVVGSAGTDEKVDLLKEYGFDAAFNYKTETDFIKALEKYCPDGIDCYFDNVGGEMLDAVLKVANRHARFAGCGQISQYNAVEPYGVKNLMQMVAQRILFEGFIVGDYMSSRADFVRDVTKWVKEGKIKYTEHVVEGIEKAPEMFVKLFEGVNIGKLIIKVA</sequence>
<feature type="domain" description="Enoyl reductase (ER)" evidence="2">
    <location>
        <begin position="19"/>
        <end position="341"/>
    </location>
</feature>
<dbReference type="Gene3D" id="3.40.50.720">
    <property type="entry name" value="NAD(P)-binding Rossmann-like Domain"/>
    <property type="match status" value="1"/>
</dbReference>
<protein>
    <recommendedName>
        <fullName evidence="2">Enoyl reductase (ER) domain-containing protein</fullName>
    </recommendedName>
</protein>
<dbReference type="SUPFAM" id="SSF51735">
    <property type="entry name" value="NAD(P)-binding Rossmann-fold domains"/>
    <property type="match status" value="1"/>
</dbReference>
<dbReference type="AlphaFoldDB" id="A0AAD5SHI9"/>
<dbReference type="InterPro" id="IPR036291">
    <property type="entry name" value="NAD(P)-bd_dom_sf"/>
</dbReference>
<dbReference type="Gene3D" id="3.90.180.10">
    <property type="entry name" value="Medium-chain alcohol dehydrogenases, catalytic domain"/>
    <property type="match status" value="1"/>
</dbReference>
<dbReference type="GO" id="GO:0016628">
    <property type="term" value="F:oxidoreductase activity, acting on the CH-CH group of donors, NAD or NADP as acceptor"/>
    <property type="evidence" value="ECO:0007669"/>
    <property type="project" value="InterPro"/>
</dbReference>
<dbReference type="InterPro" id="IPR011032">
    <property type="entry name" value="GroES-like_sf"/>
</dbReference>
<name>A0AAD5SHI9_9FUNG</name>
<organism evidence="3 4">
    <name type="scientific">Rhizophlyctis rosea</name>
    <dbReference type="NCBI Taxonomy" id="64517"/>
    <lineage>
        <taxon>Eukaryota</taxon>
        <taxon>Fungi</taxon>
        <taxon>Fungi incertae sedis</taxon>
        <taxon>Chytridiomycota</taxon>
        <taxon>Chytridiomycota incertae sedis</taxon>
        <taxon>Chytridiomycetes</taxon>
        <taxon>Rhizophlyctidales</taxon>
        <taxon>Rhizophlyctidaceae</taxon>
        <taxon>Rhizophlyctis</taxon>
    </lineage>
</organism>
<keyword evidence="1" id="KW-0560">Oxidoreductase</keyword>
<gene>
    <name evidence="3" type="ORF">HK097_009101</name>
</gene>
<dbReference type="InterPro" id="IPR013149">
    <property type="entry name" value="ADH-like_C"/>
</dbReference>
<dbReference type="Proteomes" id="UP001212841">
    <property type="component" value="Unassembled WGS sequence"/>
</dbReference>
<comment type="caution">
    <text evidence="3">The sequence shown here is derived from an EMBL/GenBank/DDBJ whole genome shotgun (WGS) entry which is preliminary data.</text>
</comment>
<dbReference type="PANTHER" id="PTHR43205:SF7">
    <property type="entry name" value="PROSTAGLANDIN REDUCTASE 1"/>
    <property type="match status" value="1"/>
</dbReference>
<dbReference type="InterPro" id="IPR020843">
    <property type="entry name" value="ER"/>
</dbReference>
<dbReference type="InterPro" id="IPR045010">
    <property type="entry name" value="MDR_fam"/>
</dbReference>
<dbReference type="EMBL" id="JADGJD010000578">
    <property type="protein sequence ID" value="KAJ3049909.1"/>
    <property type="molecule type" value="Genomic_DNA"/>
</dbReference>